<keyword evidence="7" id="KW-1185">Reference proteome</keyword>
<protein>
    <recommendedName>
        <fullName evidence="8">Isoprenylcysteine carboxylmethyltransferase family protein</fullName>
    </recommendedName>
</protein>
<keyword evidence="4 5" id="KW-0472">Membrane</keyword>
<evidence type="ECO:0000313" key="7">
    <source>
        <dbReference type="Proteomes" id="UP000055611"/>
    </source>
</evidence>
<evidence type="ECO:0000313" key="6">
    <source>
        <dbReference type="EMBL" id="AMK10737.1"/>
    </source>
</evidence>
<organism evidence="6 7">
    <name type="scientific">Pseudodesulfovibrio indicus</name>
    <dbReference type="NCBI Taxonomy" id="1716143"/>
    <lineage>
        <taxon>Bacteria</taxon>
        <taxon>Pseudomonadati</taxon>
        <taxon>Thermodesulfobacteriota</taxon>
        <taxon>Desulfovibrionia</taxon>
        <taxon>Desulfovibrionales</taxon>
        <taxon>Desulfovibrionaceae</taxon>
    </lineage>
</organism>
<dbReference type="Proteomes" id="UP000055611">
    <property type="component" value="Chromosome"/>
</dbReference>
<dbReference type="Gene3D" id="1.20.120.1630">
    <property type="match status" value="1"/>
</dbReference>
<keyword evidence="3 5" id="KW-1133">Transmembrane helix</keyword>
<evidence type="ECO:0000256" key="1">
    <source>
        <dbReference type="ARBA" id="ARBA00004141"/>
    </source>
</evidence>
<dbReference type="PANTHER" id="PTHR43847">
    <property type="entry name" value="BLL3993 PROTEIN"/>
    <property type="match status" value="1"/>
</dbReference>
<dbReference type="Pfam" id="PF04140">
    <property type="entry name" value="ICMT"/>
    <property type="match status" value="1"/>
</dbReference>
<evidence type="ECO:0000256" key="3">
    <source>
        <dbReference type="ARBA" id="ARBA00022989"/>
    </source>
</evidence>
<dbReference type="InterPro" id="IPR052527">
    <property type="entry name" value="Metal_cation-efflux_comp"/>
</dbReference>
<proteinExistence type="predicted"/>
<evidence type="ECO:0000256" key="2">
    <source>
        <dbReference type="ARBA" id="ARBA00022692"/>
    </source>
</evidence>
<keyword evidence="2 5" id="KW-0812">Transmembrane</keyword>
<accession>A0ABM5YTP9</accession>
<reference evidence="6 7" key="1">
    <citation type="journal article" date="2016" name="Front. Microbiol.">
        <title>Genome Sequence of the Piezophilic, Mesophilic Sulfate-Reducing Bacterium Desulfovibrio indicus J2T.</title>
        <authorList>
            <person name="Cao J."/>
            <person name="Maignien L."/>
            <person name="Shao Z."/>
            <person name="Alain K."/>
            <person name="Jebbar M."/>
        </authorList>
    </citation>
    <scope>NUCLEOTIDE SEQUENCE [LARGE SCALE GENOMIC DNA]</scope>
    <source>
        <strain evidence="6 7">J2</strain>
    </source>
</reference>
<dbReference type="PANTHER" id="PTHR43847:SF1">
    <property type="entry name" value="BLL3993 PROTEIN"/>
    <property type="match status" value="1"/>
</dbReference>
<name>A0ABM5YTP9_9BACT</name>
<comment type="subcellular location">
    <subcellularLocation>
        <location evidence="1">Membrane</location>
        <topology evidence="1">Multi-pass membrane protein</topology>
    </subcellularLocation>
</comment>
<evidence type="ECO:0000256" key="5">
    <source>
        <dbReference type="SAM" id="Phobius"/>
    </source>
</evidence>
<feature type="transmembrane region" description="Helical" evidence="5">
    <location>
        <begin position="99"/>
        <end position="131"/>
    </location>
</feature>
<dbReference type="EMBL" id="CP014206">
    <property type="protein sequence ID" value="AMK10737.1"/>
    <property type="molecule type" value="Genomic_DNA"/>
</dbReference>
<evidence type="ECO:0000256" key="4">
    <source>
        <dbReference type="ARBA" id="ARBA00023136"/>
    </source>
</evidence>
<gene>
    <name evidence="6" type="ORF">AWY79_06235</name>
</gene>
<feature type="transmembrane region" description="Helical" evidence="5">
    <location>
        <begin position="57"/>
        <end position="78"/>
    </location>
</feature>
<sequence length="165" mass="18654">MEKEEKNMGSQREMFFGQGPKMIRPAMLAAALGGAAAWAWPSVFLFPAGFLQPLRALIGWMLVLAAFGLYFWGMVRLLRAMKEDRLDTDGPFALVRHPMYSAWLVFLFPGLALVTGAWAIVAASVAGWFAFRRWAPVEERSMLDRFGPAYERYREQVPALIPIPR</sequence>
<evidence type="ECO:0008006" key="8">
    <source>
        <dbReference type="Google" id="ProtNLM"/>
    </source>
</evidence>
<dbReference type="InterPro" id="IPR007269">
    <property type="entry name" value="ICMT_MeTrfase"/>
</dbReference>